<accession>A0A6A6HEH4</accession>
<gene>
    <name evidence="1" type="ORF">EV356DRAFT_498698</name>
</gene>
<organism evidence="1 2">
    <name type="scientific">Viridothelium virens</name>
    <name type="common">Speckled blister lichen</name>
    <name type="synonym">Trypethelium virens</name>
    <dbReference type="NCBI Taxonomy" id="1048519"/>
    <lineage>
        <taxon>Eukaryota</taxon>
        <taxon>Fungi</taxon>
        <taxon>Dikarya</taxon>
        <taxon>Ascomycota</taxon>
        <taxon>Pezizomycotina</taxon>
        <taxon>Dothideomycetes</taxon>
        <taxon>Dothideomycetes incertae sedis</taxon>
        <taxon>Trypetheliales</taxon>
        <taxon>Trypetheliaceae</taxon>
        <taxon>Viridothelium</taxon>
    </lineage>
</organism>
<reference evidence="1" key="1">
    <citation type="journal article" date="2020" name="Stud. Mycol.">
        <title>101 Dothideomycetes genomes: a test case for predicting lifestyles and emergence of pathogens.</title>
        <authorList>
            <person name="Haridas S."/>
            <person name="Albert R."/>
            <person name="Binder M."/>
            <person name="Bloem J."/>
            <person name="Labutti K."/>
            <person name="Salamov A."/>
            <person name="Andreopoulos B."/>
            <person name="Baker S."/>
            <person name="Barry K."/>
            <person name="Bills G."/>
            <person name="Bluhm B."/>
            <person name="Cannon C."/>
            <person name="Castanera R."/>
            <person name="Culley D."/>
            <person name="Daum C."/>
            <person name="Ezra D."/>
            <person name="Gonzalez J."/>
            <person name="Henrissat B."/>
            <person name="Kuo A."/>
            <person name="Liang C."/>
            <person name="Lipzen A."/>
            <person name="Lutzoni F."/>
            <person name="Magnuson J."/>
            <person name="Mondo S."/>
            <person name="Nolan M."/>
            <person name="Ohm R."/>
            <person name="Pangilinan J."/>
            <person name="Park H.-J."/>
            <person name="Ramirez L."/>
            <person name="Alfaro M."/>
            <person name="Sun H."/>
            <person name="Tritt A."/>
            <person name="Yoshinaga Y."/>
            <person name="Zwiers L.-H."/>
            <person name="Turgeon B."/>
            <person name="Goodwin S."/>
            <person name="Spatafora J."/>
            <person name="Crous P."/>
            <person name="Grigoriev I."/>
        </authorList>
    </citation>
    <scope>NUCLEOTIDE SEQUENCE</scope>
    <source>
        <strain evidence="1">Tuck. ex Michener</strain>
    </source>
</reference>
<sequence length="72" mass="8132">MKVVRSFLPSLHLGILRDTGPSISTFCRRRDRGAEELTTQGKKFLGIDTISKSIRSWGSDSADNQLRSFSFR</sequence>
<keyword evidence="2" id="KW-1185">Reference proteome</keyword>
<proteinExistence type="predicted"/>
<dbReference type="AlphaFoldDB" id="A0A6A6HEH4"/>
<name>A0A6A6HEH4_VIRVR</name>
<evidence type="ECO:0000313" key="2">
    <source>
        <dbReference type="Proteomes" id="UP000800092"/>
    </source>
</evidence>
<dbReference type="EMBL" id="ML991786">
    <property type="protein sequence ID" value="KAF2236249.1"/>
    <property type="molecule type" value="Genomic_DNA"/>
</dbReference>
<protein>
    <submittedName>
        <fullName evidence="1">Uncharacterized protein</fullName>
    </submittedName>
</protein>
<evidence type="ECO:0000313" key="1">
    <source>
        <dbReference type="EMBL" id="KAF2236249.1"/>
    </source>
</evidence>
<dbReference type="Proteomes" id="UP000800092">
    <property type="component" value="Unassembled WGS sequence"/>
</dbReference>